<evidence type="ECO:0000313" key="3">
    <source>
        <dbReference type="EMBL" id="MBL7632410.1"/>
    </source>
</evidence>
<reference evidence="3" key="1">
    <citation type="submission" date="2020-12" db="EMBL/GenBank/DDBJ databases">
        <title>Genomic characterization of non-nitrogen-fixing Frankia strains.</title>
        <authorList>
            <person name="Carlos-Shanley C."/>
            <person name="Guerra T."/>
            <person name="Hahn D."/>
        </authorList>
    </citation>
    <scope>NUCLEOTIDE SEQUENCE</scope>
    <source>
        <strain evidence="3">CN6</strain>
    </source>
</reference>
<dbReference type="PANTHER" id="PTHR21240">
    <property type="entry name" value="2-AMINO-3-CARBOXYLMUCONATE-6-SEMIALDEHYDE DECARBOXYLASE"/>
    <property type="match status" value="1"/>
</dbReference>
<dbReference type="InterPro" id="IPR006680">
    <property type="entry name" value="Amidohydro-rel"/>
</dbReference>
<dbReference type="Gene3D" id="3.20.20.140">
    <property type="entry name" value="Metal-dependent hydrolases"/>
    <property type="match status" value="1"/>
</dbReference>
<accession>A0A937RP33</accession>
<comment type="caution">
    <text evidence="3">The sequence shown here is derived from an EMBL/GenBank/DDBJ whole genome shotgun (WGS) entry which is preliminary data.</text>
</comment>
<evidence type="ECO:0000256" key="1">
    <source>
        <dbReference type="ARBA" id="ARBA00023239"/>
    </source>
</evidence>
<proteinExistence type="predicted"/>
<keyword evidence="4" id="KW-1185">Reference proteome</keyword>
<sequence>MASGGDGTGGDEHSFGELPRVISVDDHVVEPAHLWRTWLPARFRDAGPRVERRGIGVMEHVGGGSYRQTFDPDGPKADCWIYEDLVYINKRHVAAVGFDRDDMTMSPITYDEMRPGCYEPAARLADMDLNHVEASLSFPTFPRFCGQTFAEARDRELAAACVVAYNDWMVEEWCGDSRGRLIPLCIIPLWDAEASAAEVRRNAARGVRAVCFSEIPPKLGLPSIHSGYWDPLFAACAETGTVVCMHIGSSSQMPATSGDAPVAVAATLSFNNAMASLADWLFSGVLVRFPTLKLAYSEGQIGWLPYALERADDVWLEHRAWAGVRDLVPEPPSTYFRRQVYGCFFRDRHGLASLASIGVDNVTFETDYPHTDSTWPHTRKVAEEMMEGLDAATVRKIVRGNAIRMLELDLAP</sequence>
<dbReference type="AlphaFoldDB" id="A0A937RP33"/>
<protein>
    <submittedName>
        <fullName evidence="3">Amidohydrolase</fullName>
    </submittedName>
</protein>
<gene>
    <name evidence="3" type="ORF">I7412_35695</name>
</gene>
<dbReference type="SUPFAM" id="SSF51556">
    <property type="entry name" value="Metallo-dependent hydrolases"/>
    <property type="match status" value="1"/>
</dbReference>
<dbReference type="GO" id="GO:0005737">
    <property type="term" value="C:cytoplasm"/>
    <property type="evidence" value="ECO:0007669"/>
    <property type="project" value="TreeGrafter"/>
</dbReference>
<feature type="domain" description="Amidohydrolase-related" evidence="2">
    <location>
        <begin position="101"/>
        <end position="407"/>
    </location>
</feature>
<dbReference type="PANTHER" id="PTHR21240:SF28">
    <property type="entry name" value="ISO-OROTATE DECARBOXYLASE (EUROFUNG)"/>
    <property type="match status" value="1"/>
</dbReference>
<dbReference type="Proteomes" id="UP000604475">
    <property type="component" value="Unassembled WGS sequence"/>
</dbReference>
<organism evidence="3 4">
    <name type="scientific">Frankia nepalensis</name>
    <dbReference type="NCBI Taxonomy" id="1836974"/>
    <lineage>
        <taxon>Bacteria</taxon>
        <taxon>Bacillati</taxon>
        <taxon>Actinomycetota</taxon>
        <taxon>Actinomycetes</taxon>
        <taxon>Frankiales</taxon>
        <taxon>Frankiaceae</taxon>
        <taxon>Frankia</taxon>
    </lineage>
</organism>
<name>A0A937RP33_9ACTN</name>
<keyword evidence="1" id="KW-0456">Lyase</keyword>
<dbReference type="InterPro" id="IPR032466">
    <property type="entry name" value="Metal_Hydrolase"/>
</dbReference>
<evidence type="ECO:0000313" key="4">
    <source>
        <dbReference type="Proteomes" id="UP000604475"/>
    </source>
</evidence>
<dbReference type="InterPro" id="IPR032465">
    <property type="entry name" value="ACMSD"/>
</dbReference>
<dbReference type="RefSeq" id="WP_203007260.1">
    <property type="nucleotide sequence ID" value="NZ_JADWYU010000055.1"/>
</dbReference>
<evidence type="ECO:0000259" key="2">
    <source>
        <dbReference type="Pfam" id="PF04909"/>
    </source>
</evidence>
<dbReference type="GO" id="GO:0016787">
    <property type="term" value="F:hydrolase activity"/>
    <property type="evidence" value="ECO:0007669"/>
    <property type="project" value="InterPro"/>
</dbReference>
<dbReference type="EMBL" id="JAEACQ010000320">
    <property type="protein sequence ID" value="MBL7632410.1"/>
    <property type="molecule type" value="Genomic_DNA"/>
</dbReference>
<dbReference type="GO" id="GO:0016831">
    <property type="term" value="F:carboxy-lyase activity"/>
    <property type="evidence" value="ECO:0007669"/>
    <property type="project" value="InterPro"/>
</dbReference>
<dbReference type="GO" id="GO:0019748">
    <property type="term" value="P:secondary metabolic process"/>
    <property type="evidence" value="ECO:0007669"/>
    <property type="project" value="TreeGrafter"/>
</dbReference>
<dbReference type="Pfam" id="PF04909">
    <property type="entry name" value="Amidohydro_2"/>
    <property type="match status" value="1"/>
</dbReference>